<evidence type="ECO:0000256" key="1">
    <source>
        <dbReference type="SAM" id="Coils"/>
    </source>
</evidence>
<dbReference type="InterPro" id="IPR036163">
    <property type="entry name" value="HMA_dom_sf"/>
</dbReference>
<gene>
    <name evidence="4" type="ORF">CSSPTR1EN2_LOCUS18947</name>
</gene>
<dbReference type="EMBL" id="OZ019898">
    <property type="protein sequence ID" value="CAK9228307.1"/>
    <property type="molecule type" value="Genomic_DNA"/>
</dbReference>
<evidence type="ECO:0000256" key="2">
    <source>
        <dbReference type="SAM" id="MobiDB-lite"/>
    </source>
</evidence>
<evidence type="ECO:0000313" key="4">
    <source>
        <dbReference type="EMBL" id="CAK9228307.1"/>
    </source>
</evidence>
<evidence type="ECO:0000313" key="5">
    <source>
        <dbReference type="Proteomes" id="UP001497512"/>
    </source>
</evidence>
<dbReference type="CDD" id="cd00371">
    <property type="entry name" value="HMA"/>
    <property type="match status" value="1"/>
</dbReference>
<feature type="domain" description="HMA" evidence="3">
    <location>
        <begin position="697"/>
        <end position="760"/>
    </location>
</feature>
<dbReference type="Gene3D" id="1.25.40.10">
    <property type="entry name" value="Tetratricopeptide repeat domain"/>
    <property type="match status" value="1"/>
</dbReference>
<dbReference type="Gene3D" id="3.30.70.100">
    <property type="match status" value="1"/>
</dbReference>
<feature type="coiled-coil region" evidence="1">
    <location>
        <begin position="633"/>
        <end position="689"/>
    </location>
</feature>
<dbReference type="Pfam" id="PF00403">
    <property type="entry name" value="HMA"/>
    <property type="match status" value="1"/>
</dbReference>
<dbReference type="SMART" id="SM00028">
    <property type="entry name" value="TPR"/>
    <property type="match status" value="2"/>
</dbReference>
<name>A0ABP0UV35_9BRYO</name>
<dbReference type="SUPFAM" id="SSF55008">
    <property type="entry name" value="HMA, heavy metal-associated domain"/>
    <property type="match status" value="1"/>
</dbReference>
<keyword evidence="5" id="KW-1185">Reference proteome</keyword>
<accession>A0ABP0UV35</accession>
<dbReference type="Proteomes" id="UP001497512">
    <property type="component" value="Chromosome 6"/>
</dbReference>
<dbReference type="PANTHER" id="PTHR24216">
    <property type="entry name" value="PAXILLIN-RELATED"/>
    <property type="match status" value="1"/>
</dbReference>
<dbReference type="SUPFAM" id="SSF48452">
    <property type="entry name" value="TPR-like"/>
    <property type="match status" value="1"/>
</dbReference>
<dbReference type="InterPro" id="IPR011990">
    <property type="entry name" value="TPR-like_helical_dom_sf"/>
</dbReference>
<feature type="compositionally biased region" description="Basic and acidic residues" evidence="2">
    <location>
        <begin position="988"/>
        <end position="1015"/>
    </location>
</feature>
<feature type="compositionally biased region" description="Pro residues" evidence="2">
    <location>
        <begin position="965"/>
        <end position="987"/>
    </location>
</feature>
<organism evidence="4 5">
    <name type="scientific">Sphagnum troendelagicum</name>
    <dbReference type="NCBI Taxonomy" id="128251"/>
    <lineage>
        <taxon>Eukaryota</taxon>
        <taxon>Viridiplantae</taxon>
        <taxon>Streptophyta</taxon>
        <taxon>Embryophyta</taxon>
        <taxon>Bryophyta</taxon>
        <taxon>Sphagnophytina</taxon>
        <taxon>Sphagnopsida</taxon>
        <taxon>Sphagnales</taxon>
        <taxon>Sphagnaceae</taxon>
        <taxon>Sphagnum</taxon>
    </lineage>
</organism>
<feature type="region of interest" description="Disordered" evidence="2">
    <location>
        <begin position="771"/>
        <end position="1015"/>
    </location>
</feature>
<proteinExistence type="predicted"/>
<evidence type="ECO:0000259" key="3">
    <source>
        <dbReference type="PROSITE" id="PS50846"/>
    </source>
</evidence>
<feature type="coiled-coil region" evidence="1">
    <location>
        <begin position="554"/>
        <end position="605"/>
    </location>
</feature>
<feature type="compositionally biased region" description="Basic and acidic residues" evidence="2">
    <location>
        <begin position="789"/>
        <end position="800"/>
    </location>
</feature>
<dbReference type="PANTHER" id="PTHR24216:SF65">
    <property type="entry name" value="PAXILLIN-LIKE PROTEIN 1"/>
    <property type="match status" value="1"/>
</dbReference>
<dbReference type="InterPro" id="IPR006121">
    <property type="entry name" value="HMA_dom"/>
</dbReference>
<protein>
    <recommendedName>
        <fullName evidence="3">HMA domain-containing protein</fullName>
    </recommendedName>
</protein>
<feature type="compositionally biased region" description="Low complexity" evidence="2">
    <location>
        <begin position="842"/>
        <end position="898"/>
    </location>
</feature>
<keyword evidence="1" id="KW-0175">Coiled coil</keyword>
<reference evidence="4" key="1">
    <citation type="submission" date="2024-02" db="EMBL/GenBank/DDBJ databases">
        <authorList>
            <consortium name="ELIXIR-Norway"/>
            <consortium name="Elixir Norway"/>
        </authorList>
    </citation>
    <scope>NUCLEOTIDE SEQUENCE</scope>
</reference>
<sequence length="1015" mass="110784">MWPFPGLQSIFFPSPYRECQRCRGTFSYDNLDSLGSSFPVAILIGLMCAYVWVRILPFVSDDHPDERPDSIIQDLTEVKAFLSNLQDQVSELLGSKTTTATAANGERMSKEGEDILLSKSSGRNGMSKGRFTSEAILGTMTIGTHVAKDTVASLAQRLHVMGNGGYVYEVMESSSCVLLQSMLPITSNLLYQAFEVAKQGIALDPQCTLQLGSWGTIMLSEGDVKCLKLRDGDVPVLVDSTLEGGHELRVEGLFLEGVQMRATTADQTVVLRNISLVKDAVARQMDVLFVKEPTGLIKGSLIYASKIVQFKGVAVVVRSGLTLIGFQPKPQHSNHNGMYLLALLSFIITLLPRQIWWPILGHVGTLFLPVFRIAAVVIGWKIGQYIMLGEWPNDNNKKYETKFDKKQSLWGSSDDIFRLTSPWDSVVRMEINELGKQLVQKLEKQPSTSNVGIYAQQADYHTEFWQKGLTEMDQAIETQPQNATPFRIRGCIKGLAGDYDGALKDLDNALQLRKDDVLALLSRGIFKFLTGDYEGALPDLNQGIKHDPAQPTEVIKLRDTISKILADREELEKLRVENPQLKAELNALKAELDAVQKKAAADLEAMRLKGEADLEAMRLKGESDLEALRLKSKEELEALQLKSKEELEAMRLKGEADLEALRLKLEAELEAMRLKAEKLQEDLSKAVEILKKIPQIQTMELQYNNLCCEKCVRDIKSALFKFPGIESVVEDMYNNRVSVTGCLVPSFVLAVCRKTSPTKVISVISPPMDPLAAPAAAPEPVPESIPTATHEHDSESREMSEPTNKPVPESTTVSKPEDAPPSAPAESNPEVEAKPAPTQSTPEVPAAPVAAETNPEVPAAPAPVESEPEVPAAPADAEANPEVPAAPASAEANPEVPAQPDSDPAPEPELIPEPKPEPEPVPAPAESNPDVPASPPPAESKPEDPAATPPPAESKPEDPAQPDSDPAPEPEIIPEPKPGPEPEPELIPEPKPEPEPEPKQDPSNPESKDTPEPQT</sequence>
<dbReference type="InterPro" id="IPR019734">
    <property type="entry name" value="TPR_rpt"/>
</dbReference>
<dbReference type="PROSITE" id="PS50846">
    <property type="entry name" value="HMA_2"/>
    <property type="match status" value="1"/>
</dbReference>